<dbReference type="OMA" id="EPEINEF"/>
<feature type="domain" description="AAA" evidence="1">
    <location>
        <begin position="41"/>
        <end position="162"/>
    </location>
</feature>
<reference evidence="5 6" key="1">
    <citation type="submission" date="2015-12" db="EMBL/GenBank/DDBJ databases">
        <title>A stable core within a dynamic pangenome in Sulfolobus acidocaldarius.</title>
        <authorList>
            <person name="Anderson R."/>
            <person name="Kouris A."/>
            <person name="Seward C."/>
            <person name="Campbell K."/>
            <person name="Whitaker R."/>
        </authorList>
    </citation>
    <scope>NUCLEOTIDE SEQUENCE [LARGE SCALE GENOMIC DNA]</scope>
    <source>
        <strain evidence="3 6">GG12-C01-09</strain>
        <strain evidence="4 5">NG05B_CO5_07</strain>
    </source>
</reference>
<dbReference type="InterPro" id="IPR027417">
    <property type="entry name" value="P-loop_NTPase"/>
</dbReference>
<dbReference type="RefSeq" id="WP_011278795.1">
    <property type="nucleotide sequence ID" value="NZ_BHWZ01000006.1"/>
</dbReference>
<evidence type="ECO:0000313" key="3">
    <source>
        <dbReference type="EMBL" id="ALU29904.1"/>
    </source>
</evidence>
<name>A0A0U3H4N8_9CREN</name>
<protein>
    <submittedName>
        <fullName evidence="3">AAA family ATPase</fullName>
    </submittedName>
</protein>
<dbReference type="Pfam" id="PF13635">
    <property type="entry name" value="DUF4143"/>
    <property type="match status" value="1"/>
</dbReference>
<gene>
    <name evidence="3" type="ORF">ATY89_08110</name>
    <name evidence="4" type="ORF">ATZ20_11130</name>
</gene>
<dbReference type="PANTHER" id="PTHR33295">
    <property type="entry name" value="ATPASE"/>
    <property type="match status" value="1"/>
</dbReference>
<dbReference type="Proteomes" id="UP000060043">
    <property type="component" value="Chromosome"/>
</dbReference>
<dbReference type="EMBL" id="CP013695">
    <property type="protein sequence ID" value="ALU32645.1"/>
    <property type="molecule type" value="Genomic_DNA"/>
</dbReference>
<organism evidence="3 6">
    <name type="scientific">Sulfolobus acidocaldarius</name>
    <dbReference type="NCBI Taxonomy" id="2285"/>
    <lineage>
        <taxon>Archaea</taxon>
        <taxon>Thermoproteota</taxon>
        <taxon>Thermoprotei</taxon>
        <taxon>Sulfolobales</taxon>
        <taxon>Sulfolobaceae</taxon>
        <taxon>Sulfolobus</taxon>
    </lineage>
</organism>
<dbReference type="InterPro" id="IPR041682">
    <property type="entry name" value="AAA_14"/>
</dbReference>
<dbReference type="Proteomes" id="UP000065473">
    <property type="component" value="Chromosome"/>
</dbReference>
<evidence type="ECO:0000313" key="5">
    <source>
        <dbReference type="Proteomes" id="UP000060043"/>
    </source>
</evidence>
<accession>A0A0U3H4N8</accession>
<dbReference type="Pfam" id="PF13173">
    <property type="entry name" value="AAA_14"/>
    <property type="match status" value="1"/>
</dbReference>
<dbReference type="PANTHER" id="PTHR33295:SF19">
    <property type="entry name" value="ARCHAEAL ATPASE"/>
    <property type="match status" value="1"/>
</dbReference>
<proteinExistence type="predicted"/>
<dbReference type="OrthoDB" id="371918at2157"/>
<dbReference type="SUPFAM" id="SSF52540">
    <property type="entry name" value="P-loop containing nucleoside triphosphate hydrolases"/>
    <property type="match status" value="1"/>
</dbReference>
<evidence type="ECO:0000259" key="1">
    <source>
        <dbReference type="Pfam" id="PF13173"/>
    </source>
</evidence>
<dbReference type="InterPro" id="IPR025420">
    <property type="entry name" value="DUF4143"/>
</dbReference>
<evidence type="ECO:0000313" key="6">
    <source>
        <dbReference type="Proteomes" id="UP000065473"/>
    </source>
</evidence>
<dbReference type="GeneID" id="14552510"/>
<sequence>MFPEELKKVLTDQKQILEDKLSRDYVPRDVPNILDHLKIPNILTILGVRRSGKSTLAVMLLKGIKFSYVNFDDESLYGIRAEDLRGLEEAIYQVYGNVEYMVFDEIHNVKGWELFASRLRESGKRLVVTGSNSKMLSGELATHLTGRHSDYVLFPFSFGEYLKFKGVRFGELLSTRERAEIKNELESYIDVGGFPESLILGKEQTLTIYNDILFKDIVSRLKIKQIGRFKDFANTLISYYSSEVSLSRLAKSMGIDEKTVFQWSFGMENAYSVYFLPRYGEKLRERLTYNKKVYIVDTGLISRVAARKKDRGRLIENMVALKLLKENQLKGLYYIKDKDYEVDFYDEVNSRLIQVSYATDKVEDREIKGLIRANEKLRVREQIIVTYDIEGEERVAEGKPIKLVPLYKFLLG</sequence>
<evidence type="ECO:0000259" key="2">
    <source>
        <dbReference type="Pfam" id="PF13635"/>
    </source>
</evidence>
<dbReference type="EMBL" id="CP013694">
    <property type="protein sequence ID" value="ALU29904.1"/>
    <property type="molecule type" value="Genomic_DNA"/>
</dbReference>
<dbReference type="AlphaFoldDB" id="A0A0U3H4N8"/>
<evidence type="ECO:0000313" key="4">
    <source>
        <dbReference type="EMBL" id="ALU32645.1"/>
    </source>
</evidence>
<feature type="domain" description="DUF4143" evidence="2">
    <location>
        <begin position="215"/>
        <end position="353"/>
    </location>
</feature>